<proteinExistence type="predicted"/>
<dbReference type="InterPro" id="IPR008971">
    <property type="entry name" value="HSP40/DnaJ_pept-bd"/>
</dbReference>
<keyword evidence="1" id="KW-0963">Cytoplasm</keyword>
<dbReference type="GO" id="GO:0051082">
    <property type="term" value="F:unfolded protein binding"/>
    <property type="evidence" value="ECO:0007669"/>
    <property type="project" value="InterPro"/>
</dbReference>
<dbReference type="GO" id="GO:0003677">
    <property type="term" value="F:DNA binding"/>
    <property type="evidence" value="ECO:0007669"/>
    <property type="project" value="UniProtKB-KW"/>
</dbReference>
<dbReference type="FunFam" id="2.60.260.20:FF:000008">
    <property type="entry name" value="Curved DNA-binding protein"/>
    <property type="match status" value="1"/>
</dbReference>
<name>A0A558D5T9_9GAMM</name>
<comment type="caution">
    <text evidence="5">The sequence shown here is derived from an EMBL/GenBank/DDBJ whole genome shotgun (WGS) entry which is preliminary data.</text>
</comment>
<gene>
    <name evidence="5" type="ORF">FHK82_07315</name>
</gene>
<evidence type="ECO:0000256" key="1">
    <source>
        <dbReference type="ARBA" id="ARBA00022490"/>
    </source>
</evidence>
<evidence type="ECO:0000313" key="5">
    <source>
        <dbReference type="EMBL" id="TVT56359.1"/>
    </source>
</evidence>
<dbReference type="Gene3D" id="1.10.287.110">
    <property type="entry name" value="DnaJ domain"/>
    <property type="match status" value="1"/>
</dbReference>
<dbReference type="PROSITE" id="PS00636">
    <property type="entry name" value="DNAJ_1"/>
    <property type="match status" value="1"/>
</dbReference>
<evidence type="ECO:0000256" key="3">
    <source>
        <dbReference type="ARBA" id="ARBA00023186"/>
    </source>
</evidence>
<dbReference type="EMBL" id="VMRY01000022">
    <property type="protein sequence ID" value="TVT56359.1"/>
    <property type="molecule type" value="Genomic_DNA"/>
</dbReference>
<dbReference type="PROSITE" id="PS50076">
    <property type="entry name" value="DNAJ_2"/>
    <property type="match status" value="1"/>
</dbReference>
<dbReference type="InterPro" id="IPR036869">
    <property type="entry name" value="J_dom_sf"/>
</dbReference>
<dbReference type="SUPFAM" id="SSF49493">
    <property type="entry name" value="HSP40/DnaJ peptide-binding domain"/>
    <property type="match status" value="2"/>
</dbReference>
<dbReference type="InterPro" id="IPR002939">
    <property type="entry name" value="DnaJ_C"/>
</dbReference>
<dbReference type="Proteomes" id="UP000317355">
    <property type="component" value="Unassembled WGS sequence"/>
</dbReference>
<keyword evidence="2" id="KW-0238">DNA-binding</keyword>
<dbReference type="FunFam" id="2.60.260.20:FF:000013">
    <property type="entry name" value="DnaJ subfamily B member 11"/>
    <property type="match status" value="1"/>
</dbReference>
<accession>A0A558D5T9</accession>
<dbReference type="SUPFAM" id="SSF46565">
    <property type="entry name" value="Chaperone J-domain"/>
    <property type="match status" value="1"/>
</dbReference>
<dbReference type="AlphaFoldDB" id="A0A558D5T9"/>
<feature type="domain" description="J" evidence="4">
    <location>
        <begin position="5"/>
        <end position="69"/>
    </location>
</feature>
<dbReference type="InterPro" id="IPR001623">
    <property type="entry name" value="DnaJ_domain"/>
</dbReference>
<dbReference type="GO" id="GO:0005737">
    <property type="term" value="C:cytoplasm"/>
    <property type="evidence" value="ECO:0007669"/>
    <property type="project" value="TreeGrafter"/>
</dbReference>
<protein>
    <submittedName>
        <fullName evidence="5">J domain-containing protein</fullName>
    </submittedName>
</protein>
<dbReference type="PRINTS" id="PR00625">
    <property type="entry name" value="JDOMAIN"/>
</dbReference>
<dbReference type="Gene3D" id="2.60.260.20">
    <property type="entry name" value="Urease metallochaperone UreE, N-terminal domain"/>
    <property type="match status" value="2"/>
</dbReference>
<dbReference type="PANTHER" id="PTHR43096:SF52">
    <property type="entry name" value="DNAJ HOMOLOG 1, MITOCHONDRIAL-RELATED"/>
    <property type="match status" value="1"/>
</dbReference>
<evidence type="ECO:0000259" key="4">
    <source>
        <dbReference type="PROSITE" id="PS50076"/>
    </source>
</evidence>
<reference evidence="5 6" key="1">
    <citation type="submission" date="2019-07" db="EMBL/GenBank/DDBJ databases">
        <title>The pathways for chlorine oxyanion respiration interact through the shared metabolite chlorate.</title>
        <authorList>
            <person name="Barnum T.P."/>
            <person name="Cheng Y."/>
            <person name="Hill K.A."/>
            <person name="Lucas L.N."/>
            <person name="Carlson H.K."/>
            <person name="Coates J.D."/>
        </authorList>
    </citation>
    <scope>NUCLEOTIDE SEQUENCE [LARGE SCALE GENOMIC DNA]</scope>
    <source>
        <strain evidence="5">BK-3</strain>
    </source>
</reference>
<dbReference type="Pfam" id="PF00226">
    <property type="entry name" value="DnaJ"/>
    <property type="match status" value="1"/>
</dbReference>
<dbReference type="Pfam" id="PF01556">
    <property type="entry name" value="DnaJ_C"/>
    <property type="match status" value="1"/>
</dbReference>
<dbReference type="PANTHER" id="PTHR43096">
    <property type="entry name" value="DNAJ HOMOLOG 1, MITOCHONDRIAL-RELATED"/>
    <property type="match status" value="1"/>
</dbReference>
<dbReference type="SMART" id="SM00271">
    <property type="entry name" value="DnaJ"/>
    <property type="match status" value="1"/>
</dbReference>
<dbReference type="GO" id="GO:0042026">
    <property type="term" value="P:protein refolding"/>
    <property type="evidence" value="ECO:0007669"/>
    <property type="project" value="TreeGrafter"/>
</dbReference>
<evidence type="ECO:0000313" key="6">
    <source>
        <dbReference type="Proteomes" id="UP000317355"/>
    </source>
</evidence>
<dbReference type="InterPro" id="IPR018253">
    <property type="entry name" value="DnaJ_domain_CS"/>
</dbReference>
<keyword evidence="3" id="KW-0143">Chaperone</keyword>
<sequence>MQYKDYYNSLGVKRDASQSDIKKAYQRLARKYHPDVSKETDAEERFKEVGEAYAVLKDPEKRAAYDQLGNQWKSGEQFRPPPDWNDGFEYSGGFSDTDAAAFSDFFESLFGAQANARAEDAATRFHPHGQDTHAKIVINLEDAYNGATRTLTLRHPHLDPSGKVAFHERHLNVNIPKGVYAGQHIRLKGQGDAELRSGQPADLYLEISFESHSIYTIKGKDVYVDIPVTPWEAALGGQITVPIPSGKIKVTVPANSTHGRLMRLKGRGIPAKLPGDLFVRLQIVLPAANTAEVREAYENLKRVADFNPRKQLGV</sequence>
<organism evidence="5 6">
    <name type="scientific">Sedimenticola thiotaurini</name>
    <dbReference type="NCBI Taxonomy" id="1543721"/>
    <lineage>
        <taxon>Bacteria</taxon>
        <taxon>Pseudomonadati</taxon>
        <taxon>Pseudomonadota</taxon>
        <taxon>Gammaproteobacteria</taxon>
        <taxon>Chromatiales</taxon>
        <taxon>Sedimenticolaceae</taxon>
        <taxon>Sedimenticola</taxon>
    </lineage>
</organism>
<dbReference type="CDD" id="cd10747">
    <property type="entry name" value="DnaJ_C"/>
    <property type="match status" value="1"/>
</dbReference>
<dbReference type="CDD" id="cd06257">
    <property type="entry name" value="DnaJ"/>
    <property type="match status" value="1"/>
</dbReference>
<evidence type="ECO:0000256" key="2">
    <source>
        <dbReference type="ARBA" id="ARBA00023125"/>
    </source>
</evidence>